<dbReference type="SUPFAM" id="SSF46689">
    <property type="entry name" value="Homeodomain-like"/>
    <property type="match status" value="1"/>
</dbReference>
<evidence type="ECO:0000313" key="4">
    <source>
        <dbReference type="EMBL" id="RJO70917.1"/>
    </source>
</evidence>
<dbReference type="PANTHER" id="PTHR30055:SF231">
    <property type="entry name" value="TRANSCRIPTIONAL REGULATORY PROTEIN (PROBABLY DEOR-FAMILY)-RELATED"/>
    <property type="match status" value="1"/>
</dbReference>
<dbReference type="RefSeq" id="WP_120043974.1">
    <property type="nucleotide sequence ID" value="NZ_QZFU01000036.1"/>
</dbReference>
<dbReference type="InterPro" id="IPR036271">
    <property type="entry name" value="Tet_transcr_reg_TetR-rel_C_sf"/>
</dbReference>
<dbReference type="GO" id="GO:0000976">
    <property type="term" value="F:transcription cis-regulatory region binding"/>
    <property type="evidence" value="ECO:0007669"/>
    <property type="project" value="TreeGrafter"/>
</dbReference>
<reference evidence="4 5" key="1">
    <citation type="submission" date="2018-09" db="EMBL/GenBank/DDBJ databases">
        <title>YIM PH21274 draft genome.</title>
        <authorList>
            <person name="Miao C."/>
        </authorList>
    </citation>
    <scope>NUCLEOTIDE SEQUENCE [LARGE SCALE GENOMIC DNA]</scope>
    <source>
        <strain evidence="4 5">YIM PH 21724</strain>
    </source>
</reference>
<dbReference type="PANTHER" id="PTHR30055">
    <property type="entry name" value="HTH-TYPE TRANSCRIPTIONAL REGULATOR RUTR"/>
    <property type="match status" value="1"/>
</dbReference>
<dbReference type="InterPro" id="IPR050109">
    <property type="entry name" value="HTH-type_TetR-like_transc_reg"/>
</dbReference>
<evidence type="ECO:0000313" key="5">
    <source>
        <dbReference type="Proteomes" id="UP000266677"/>
    </source>
</evidence>
<dbReference type="OrthoDB" id="9816296at2"/>
<evidence type="ECO:0000259" key="3">
    <source>
        <dbReference type="PROSITE" id="PS50977"/>
    </source>
</evidence>
<name>A0A3A4K8B1_9NOCA</name>
<dbReference type="InterPro" id="IPR009057">
    <property type="entry name" value="Homeodomain-like_sf"/>
</dbReference>
<comment type="caution">
    <text evidence="4">The sequence shown here is derived from an EMBL/GenBank/DDBJ whole genome shotgun (WGS) entry which is preliminary data.</text>
</comment>
<gene>
    <name evidence="4" type="ORF">D5S18_27450</name>
</gene>
<dbReference type="AlphaFoldDB" id="A0A3A4K8B1"/>
<dbReference type="InterPro" id="IPR001647">
    <property type="entry name" value="HTH_TetR"/>
</dbReference>
<dbReference type="Proteomes" id="UP000266677">
    <property type="component" value="Unassembled WGS sequence"/>
</dbReference>
<feature type="domain" description="HTH tetR-type" evidence="3">
    <location>
        <begin position="9"/>
        <end position="69"/>
    </location>
</feature>
<feature type="DNA-binding region" description="H-T-H motif" evidence="2">
    <location>
        <begin position="32"/>
        <end position="51"/>
    </location>
</feature>
<dbReference type="GO" id="GO:0003700">
    <property type="term" value="F:DNA-binding transcription factor activity"/>
    <property type="evidence" value="ECO:0007669"/>
    <property type="project" value="TreeGrafter"/>
</dbReference>
<dbReference type="PROSITE" id="PS50977">
    <property type="entry name" value="HTH_TETR_2"/>
    <property type="match status" value="1"/>
</dbReference>
<dbReference type="Gene3D" id="1.10.357.10">
    <property type="entry name" value="Tetracycline Repressor, domain 2"/>
    <property type="match status" value="1"/>
</dbReference>
<keyword evidence="5" id="KW-1185">Reference proteome</keyword>
<evidence type="ECO:0000256" key="2">
    <source>
        <dbReference type="PROSITE-ProRule" id="PRU00335"/>
    </source>
</evidence>
<organism evidence="4 5">
    <name type="scientific">Nocardia panacis</name>
    <dbReference type="NCBI Taxonomy" id="2340916"/>
    <lineage>
        <taxon>Bacteria</taxon>
        <taxon>Bacillati</taxon>
        <taxon>Actinomycetota</taxon>
        <taxon>Actinomycetes</taxon>
        <taxon>Mycobacteriales</taxon>
        <taxon>Nocardiaceae</taxon>
        <taxon>Nocardia</taxon>
    </lineage>
</organism>
<proteinExistence type="predicted"/>
<sequence>MSAATSKGERRRGAILDIAEGILLESGHGELTMRAVAAAGNIRLGHLQYYFPNRADLVGAVLRRALDRSLQRLTPLLTEAESDGGAKDLVRLLLAEHDICSMRLYSELWALASRDETVAAAVREFYRAYQEQVAQVVRARRPELSADACAARARVFTAVLEGASLFRTGIAAEADAGSDAVLIDLAARLFDPA</sequence>
<dbReference type="SUPFAM" id="SSF48498">
    <property type="entry name" value="Tetracyclin repressor-like, C-terminal domain"/>
    <property type="match status" value="1"/>
</dbReference>
<evidence type="ECO:0000256" key="1">
    <source>
        <dbReference type="ARBA" id="ARBA00023125"/>
    </source>
</evidence>
<dbReference type="EMBL" id="QZFU01000036">
    <property type="protein sequence ID" value="RJO70917.1"/>
    <property type="molecule type" value="Genomic_DNA"/>
</dbReference>
<accession>A0A3A4K8B1</accession>
<keyword evidence="1 2" id="KW-0238">DNA-binding</keyword>
<protein>
    <submittedName>
        <fullName evidence="4">TetR family transcriptional regulator</fullName>
    </submittedName>
</protein>